<feature type="repeat" description="WD" evidence="4">
    <location>
        <begin position="100"/>
        <end position="134"/>
    </location>
</feature>
<accession>A0A8C1R1D6</accession>
<dbReference type="InterPro" id="IPR052085">
    <property type="entry name" value="WD-SAM-U-box"/>
</dbReference>
<dbReference type="InterPro" id="IPR001680">
    <property type="entry name" value="WD40_rpt"/>
</dbReference>
<dbReference type="SUPFAM" id="SSF47769">
    <property type="entry name" value="SAM/Pointed domain"/>
    <property type="match status" value="1"/>
</dbReference>
<dbReference type="PANTHER" id="PTHR46573">
    <property type="entry name" value="WD REPEAT, SAM AND U-BOX DOMAIN-CONTAINING PROTEIN 1"/>
    <property type="match status" value="1"/>
</dbReference>
<dbReference type="Gene3D" id="3.30.40.10">
    <property type="entry name" value="Zinc/RING finger domain, C3HC4 (zinc finger)"/>
    <property type="match status" value="1"/>
</dbReference>
<dbReference type="PANTHER" id="PTHR46573:SF1">
    <property type="entry name" value="WD REPEAT, SAM AND U-BOX DOMAIN-CONTAINING PROTEIN 1"/>
    <property type="match status" value="1"/>
</dbReference>
<dbReference type="CDD" id="cd16655">
    <property type="entry name" value="RING-Ubox_WDSUB1-like"/>
    <property type="match status" value="1"/>
</dbReference>
<proteinExistence type="predicted"/>
<reference evidence="7" key="2">
    <citation type="submission" date="2025-09" db="UniProtKB">
        <authorList>
            <consortium name="Ensembl"/>
        </authorList>
    </citation>
    <scope>IDENTIFICATION</scope>
</reference>
<dbReference type="InterPro" id="IPR015943">
    <property type="entry name" value="WD40/YVTN_repeat-like_dom_sf"/>
</dbReference>
<keyword evidence="8" id="KW-1185">Reference proteome</keyword>
<reference evidence="7" key="1">
    <citation type="submission" date="2025-08" db="UniProtKB">
        <authorList>
            <consortium name="Ensembl"/>
        </authorList>
    </citation>
    <scope>IDENTIFICATION</scope>
</reference>
<dbReference type="SMART" id="SM00504">
    <property type="entry name" value="Ubox"/>
    <property type="match status" value="1"/>
</dbReference>
<dbReference type="Pfam" id="PF04564">
    <property type="entry name" value="U-box"/>
    <property type="match status" value="1"/>
</dbReference>
<feature type="repeat" description="WD" evidence="4">
    <location>
        <begin position="135"/>
        <end position="169"/>
    </location>
</feature>
<dbReference type="InterPro" id="IPR036322">
    <property type="entry name" value="WD40_repeat_dom_sf"/>
</dbReference>
<dbReference type="CDD" id="cd00200">
    <property type="entry name" value="WD40"/>
    <property type="match status" value="1"/>
</dbReference>
<dbReference type="InterPro" id="IPR019775">
    <property type="entry name" value="WD40_repeat_CS"/>
</dbReference>
<dbReference type="GO" id="GO:0004842">
    <property type="term" value="F:ubiquitin-protein transferase activity"/>
    <property type="evidence" value="ECO:0007669"/>
    <property type="project" value="InterPro"/>
</dbReference>
<dbReference type="Pfam" id="PF07647">
    <property type="entry name" value="SAM_2"/>
    <property type="match status" value="1"/>
</dbReference>
<keyword evidence="2 4" id="KW-0853">WD repeat</keyword>
<sequence>MAALLCSLQDHRDDVNCLALSDRFLASCSGDKTVRVYSCEDFRELRFSPLRAHAYGVHCCCLSSCGRYLASCSTDARTILWSTGTGAAVAALEHPARAPVRVCAFSPDARSLLSGACDGTVAVWDVTSKTLQRCAKVSEGSVLACSFSPCGQMFITGSSQGELHLWTLRMKTLHTQREAHDLGVNCCHFCPQMSIDGQAVKFRLASGGQDNRLRIWIISQHATAGTRMSLLYTLSAQSAPVLCCAFSFDGQLLNQGELLHTLTQHDRYVTACAFSPCMLMFASGSMDKTVNIWRIGDGNAEACNSSCLFVWTGRKSLGYSRTLVSEWSEEDVSEWLCDEGLEALVDAFRAHNIDGAELISLNTETLTTEFNIESVGLRGRVLRKIKDLRSSLMDSDVPDEFLCPITRELMKDPVIAADGFSYEREAMESWINTPNRSSLKTAIQRWRSSH</sequence>
<dbReference type="SMART" id="SM00320">
    <property type="entry name" value="WD40"/>
    <property type="match status" value="6"/>
</dbReference>
<evidence type="ECO:0000256" key="3">
    <source>
        <dbReference type="ARBA" id="ARBA00022737"/>
    </source>
</evidence>
<dbReference type="Gene3D" id="2.130.10.10">
    <property type="entry name" value="YVTN repeat-like/Quinoprotein amine dehydrogenase"/>
    <property type="match status" value="3"/>
</dbReference>
<evidence type="ECO:0000256" key="4">
    <source>
        <dbReference type="PROSITE-ProRule" id="PRU00221"/>
    </source>
</evidence>
<protein>
    <recommendedName>
        <fullName evidence="1">WD repeat, SAM and U-box domain-containing protein 1</fullName>
    </recommendedName>
</protein>
<dbReference type="PROSITE" id="PS50294">
    <property type="entry name" value="WD_REPEATS_REGION"/>
    <property type="match status" value="2"/>
</dbReference>
<evidence type="ECO:0000259" key="6">
    <source>
        <dbReference type="PROSITE" id="PS51698"/>
    </source>
</evidence>
<evidence type="ECO:0000313" key="8">
    <source>
        <dbReference type="Proteomes" id="UP000694427"/>
    </source>
</evidence>
<evidence type="ECO:0000256" key="2">
    <source>
        <dbReference type="ARBA" id="ARBA00022574"/>
    </source>
</evidence>
<evidence type="ECO:0000313" key="7">
    <source>
        <dbReference type="Ensembl" id="ENSCCRP00010080099.1"/>
    </source>
</evidence>
<keyword evidence="3" id="KW-0677">Repeat</keyword>
<evidence type="ECO:0000259" key="5">
    <source>
        <dbReference type="PROSITE" id="PS50105"/>
    </source>
</evidence>
<dbReference type="PRINTS" id="PR00320">
    <property type="entry name" value="GPROTEINBRPT"/>
</dbReference>
<dbReference type="SMART" id="SM00454">
    <property type="entry name" value="SAM"/>
    <property type="match status" value="1"/>
</dbReference>
<dbReference type="PROSITE" id="PS50082">
    <property type="entry name" value="WD_REPEATS_2"/>
    <property type="match status" value="4"/>
</dbReference>
<name>A0A8C1R1D6_CYPCA</name>
<dbReference type="GO" id="GO:0016567">
    <property type="term" value="P:protein ubiquitination"/>
    <property type="evidence" value="ECO:0007669"/>
    <property type="project" value="InterPro"/>
</dbReference>
<feature type="repeat" description="WD" evidence="4">
    <location>
        <begin position="262"/>
        <end position="303"/>
    </location>
</feature>
<evidence type="ECO:0000256" key="1">
    <source>
        <dbReference type="ARBA" id="ARBA00020894"/>
    </source>
</evidence>
<organism evidence="7 8">
    <name type="scientific">Cyprinus carpio</name>
    <name type="common">Common carp</name>
    <dbReference type="NCBI Taxonomy" id="7962"/>
    <lineage>
        <taxon>Eukaryota</taxon>
        <taxon>Metazoa</taxon>
        <taxon>Chordata</taxon>
        <taxon>Craniata</taxon>
        <taxon>Vertebrata</taxon>
        <taxon>Euteleostomi</taxon>
        <taxon>Actinopterygii</taxon>
        <taxon>Neopterygii</taxon>
        <taxon>Teleostei</taxon>
        <taxon>Ostariophysi</taxon>
        <taxon>Cypriniformes</taxon>
        <taxon>Cyprinidae</taxon>
        <taxon>Cyprininae</taxon>
        <taxon>Cyprinus</taxon>
    </lineage>
</organism>
<dbReference type="InterPro" id="IPR020472">
    <property type="entry name" value="WD40_PAC1"/>
</dbReference>
<feature type="domain" description="SAM" evidence="5">
    <location>
        <begin position="327"/>
        <end position="391"/>
    </location>
</feature>
<dbReference type="Gene3D" id="1.10.150.50">
    <property type="entry name" value="Transcription Factor, Ets-1"/>
    <property type="match status" value="1"/>
</dbReference>
<dbReference type="SUPFAM" id="SSF50978">
    <property type="entry name" value="WD40 repeat-like"/>
    <property type="match status" value="1"/>
</dbReference>
<dbReference type="Pfam" id="PF00400">
    <property type="entry name" value="WD40"/>
    <property type="match status" value="7"/>
</dbReference>
<dbReference type="InterPro" id="IPR001660">
    <property type="entry name" value="SAM"/>
</dbReference>
<dbReference type="InterPro" id="IPR003613">
    <property type="entry name" value="Ubox_domain"/>
</dbReference>
<dbReference type="PROSITE" id="PS51698">
    <property type="entry name" value="U_BOX"/>
    <property type="match status" value="1"/>
</dbReference>
<dbReference type="InterPro" id="IPR013083">
    <property type="entry name" value="Znf_RING/FYVE/PHD"/>
</dbReference>
<feature type="repeat" description="WD" evidence="4">
    <location>
        <begin position="50"/>
        <end position="91"/>
    </location>
</feature>
<dbReference type="Proteomes" id="UP000694427">
    <property type="component" value="Unplaced"/>
</dbReference>
<dbReference type="PROSITE" id="PS00678">
    <property type="entry name" value="WD_REPEATS_1"/>
    <property type="match status" value="1"/>
</dbReference>
<feature type="domain" description="U-box" evidence="6">
    <location>
        <begin position="396"/>
        <end position="450"/>
    </location>
</feature>
<dbReference type="SUPFAM" id="SSF57850">
    <property type="entry name" value="RING/U-box"/>
    <property type="match status" value="1"/>
</dbReference>
<dbReference type="AlphaFoldDB" id="A0A8C1R1D6"/>
<dbReference type="PROSITE" id="PS50105">
    <property type="entry name" value="SAM_DOMAIN"/>
    <property type="match status" value="1"/>
</dbReference>
<dbReference type="InterPro" id="IPR013761">
    <property type="entry name" value="SAM/pointed_sf"/>
</dbReference>
<dbReference type="Ensembl" id="ENSCCRT00010088874.1">
    <property type="protein sequence ID" value="ENSCCRP00010080099.1"/>
    <property type="gene ID" value="ENSCCRG00010035020.1"/>
</dbReference>